<protein>
    <submittedName>
        <fullName evidence="1">Uncharacterized protein</fullName>
    </submittedName>
</protein>
<dbReference type="VEuPathDB" id="FungiDB:H257_01703"/>
<gene>
    <name evidence="1" type="ORF">DYB37_008009</name>
</gene>
<evidence type="ECO:0000313" key="1">
    <source>
        <dbReference type="EMBL" id="RHZ24350.1"/>
    </source>
</evidence>
<dbReference type="AlphaFoldDB" id="A0A418F650"/>
<dbReference type="Proteomes" id="UP000285430">
    <property type="component" value="Unassembled WGS sequence"/>
</dbReference>
<name>A0A418F650_APHAT</name>
<reference evidence="1 2" key="1">
    <citation type="submission" date="2018-08" db="EMBL/GenBank/DDBJ databases">
        <title>Aphanomyces genome sequencing and annotation.</title>
        <authorList>
            <person name="Minardi D."/>
            <person name="Oidtmann B."/>
            <person name="Van Der Giezen M."/>
            <person name="Studholme D.J."/>
        </authorList>
    </citation>
    <scope>NUCLEOTIDE SEQUENCE [LARGE SCALE GENOMIC DNA]</scope>
    <source>
        <strain evidence="1 2">Da</strain>
    </source>
</reference>
<feature type="non-terminal residue" evidence="1">
    <location>
        <position position="1"/>
    </location>
</feature>
<comment type="caution">
    <text evidence="1">The sequence shown here is derived from an EMBL/GenBank/DDBJ whole genome shotgun (WGS) entry which is preliminary data.</text>
</comment>
<organism evidence="1 2">
    <name type="scientific">Aphanomyces astaci</name>
    <name type="common">Crayfish plague agent</name>
    <dbReference type="NCBI Taxonomy" id="112090"/>
    <lineage>
        <taxon>Eukaryota</taxon>
        <taxon>Sar</taxon>
        <taxon>Stramenopiles</taxon>
        <taxon>Oomycota</taxon>
        <taxon>Saprolegniomycetes</taxon>
        <taxon>Saprolegniales</taxon>
        <taxon>Verrucalvaceae</taxon>
        <taxon>Aphanomyces</taxon>
    </lineage>
</organism>
<proteinExistence type="predicted"/>
<dbReference type="EMBL" id="QUTH01002704">
    <property type="protein sequence ID" value="RHZ24350.1"/>
    <property type="molecule type" value="Genomic_DNA"/>
</dbReference>
<accession>A0A418F650</accession>
<evidence type="ECO:0000313" key="2">
    <source>
        <dbReference type="Proteomes" id="UP000285430"/>
    </source>
</evidence>
<sequence>HVSPGFWKKNVYLLADTYAKMGNVVEAKLWLAKAEAVPVKTTEDKEVQAQIETLRNALA</sequence>